<dbReference type="Proteomes" id="UP000636800">
    <property type="component" value="Chromosome 13"/>
</dbReference>
<dbReference type="AlphaFoldDB" id="A0A835PMM2"/>
<proteinExistence type="predicted"/>
<dbReference type="PRINTS" id="PR00081">
    <property type="entry name" value="GDHRDH"/>
</dbReference>
<dbReference type="InterPro" id="IPR036291">
    <property type="entry name" value="NAD(P)-bd_dom_sf"/>
</dbReference>
<dbReference type="Gene3D" id="3.40.50.720">
    <property type="entry name" value="NAD(P)-binding Rossmann-like Domain"/>
    <property type="match status" value="1"/>
</dbReference>
<organism evidence="1 2">
    <name type="scientific">Vanilla planifolia</name>
    <name type="common">Vanilla</name>
    <dbReference type="NCBI Taxonomy" id="51239"/>
    <lineage>
        <taxon>Eukaryota</taxon>
        <taxon>Viridiplantae</taxon>
        <taxon>Streptophyta</taxon>
        <taxon>Embryophyta</taxon>
        <taxon>Tracheophyta</taxon>
        <taxon>Spermatophyta</taxon>
        <taxon>Magnoliopsida</taxon>
        <taxon>Liliopsida</taxon>
        <taxon>Asparagales</taxon>
        <taxon>Orchidaceae</taxon>
        <taxon>Vanilloideae</taxon>
        <taxon>Vanilleae</taxon>
        <taxon>Vanilla</taxon>
    </lineage>
</organism>
<dbReference type="PANTHER" id="PTHR44375:SF6">
    <property type="entry name" value="F28J7.36 PROTEIN"/>
    <property type="match status" value="1"/>
</dbReference>
<reference evidence="1 2" key="1">
    <citation type="journal article" date="2020" name="Nat. Food">
        <title>A phased Vanilla planifolia genome enables genetic improvement of flavour and production.</title>
        <authorList>
            <person name="Hasing T."/>
            <person name="Tang H."/>
            <person name="Brym M."/>
            <person name="Khazi F."/>
            <person name="Huang T."/>
            <person name="Chambers A.H."/>
        </authorList>
    </citation>
    <scope>NUCLEOTIDE SEQUENCE [LARGE SCALE GENOMIC DNA]</scope>
    <source>
        <tissue evidence="1">Leaf</tissue>
    </source>
</reference>
<sequence>MENSAKRVLLTSNGDDVSKGIAYHLAKCGCRVVLLGDEDKLRLMVREIATSWNGASGIEIVGLDMEGGREAIFEEAVGKAWRLLGALDAFVNCYVYEGRIQDPLLVSEDEYKKALNINLMAPWFLLKAIAKRLRDAKSGGSIVFITSVLGAERGLYPGAAAFGTCMGGVQQLVRLSAMEIGKHNIRVNAIARGLHLGDPYPISVGKERAEKMTPEVMPLQRWLDPEKDLASTVLYLVGDDSRYMTGTTIFVDGAQSIVRPRMRSFM</sequence>
<dbReference type="EMBL" id="JADCNL010000013">
    <property type="protein sequence ID" value="KAG0454996.1"/>
    <property type="molecule type" value="Genomic_DNA"/>
</dbReference>
<dbReference type="CDD" id="cd05233">
    <property type="entry name" value="SDR_c"/>
    <property type="match status" value="1"/>
</dbReference>
<accession>A0A835PMM2</accession>
<dbReference type="SUPFAM" id="SSF51735">
    <property type="entry name" value="NAD(P)-binding Rossmann-fold domains"/>
    <property type="match status" value="1"/>
</dbReference>
<dbReference type="Pfam" id="PF13561">
    <property type="entry name" value="adh_short_C2"/>
    <property type="match status" value="1"/>
</dbReference>
<comment type="caution">
    <text evidence="1">The sequence shown here is derived from an EMBL/GenBank/DDBJ whole genome shotgun (WGS) entry which is preliminary data.</text>
</comment>
<dbReference type="InterPro" id="IPR002347">
    <property type="entry name" value="SDR_fam"/>
</dbReference>
<keyword evidence="2" id="KW-1185">Reference proteome</keyword>
<evidence type="ECO:0000313" key="1">
    <source>
        <dbReference type="EMBL" id="KAG0454996.1"/>
    </source>
</evidence>
<evidence type="ECO:0000313" key="2">
    <source>
        <dbReference type="Proteomes" id="UP000636800"/>
    </source>
</evidence>
<gene>
    <name evidence="1" type="ORF">HPP92_024288</name>
</gene>
<dbReference type="PANTHER" id="PTHR44375">
    <property type="entry name" value="BETA-KETOACYL-ACP REDUCTASE-LIKE PROTEIN-RELATED"/>
    <property type="match status" value="1"/>
</dbReference>
<name>A0A835PMM2_VANPL</name>
<protein>
    <submittedName>
        <fullName evidence="1">Uncharacterized protein</fullName>
    </submittedName>
</protein>